<proteinExistence type="predicted"/>
<reference evidence="2" key="1">
    <citation type="submission" date="2016-01" db="EMBL/GenBank/DDBJ databases">
        <authorList>
            <person name="Storey N.H."/>
            <person name="Neuman B.W."/>
        </authorList>
    </citation>
    <scope>NUCLEOTIDE SEQUENCE [LARGE SCALE GENOMIC DNA]</scope>
    <source>
        <strain evidence="2">NCPPB 2472</strain>
    </source>
</reference>
<gene>
    <name evidence="1" type="ORF">AWM79_23970</name>
</gene>
<dbReference type="Proteomes" id="UP000063229">
    <property type="component" value="Chromosome"/>
</dbReference>
<dbReference type="KEGG" id="pagb:AWM79_23970"/>
<organism evidence="1 2">
    <name type="scientific">Pseudomonas agarici</name>
    <dbReference type="NCBI Taxonomy" id="46677"/>
    <lineage>
        <taxon>Bacteria</taxon>
        <taxon>Pseudomonadati</taxon>
        <taxon>Pseudomonadota</taxon>
        <taxon>Gammaproteobacteria</taxon>
        <taxon>Pseudomonadales</taxon>
        <taxon>Pseudomonadaceae</taxon>
        <taxon>Pseudomonas</taxon>
    </lineage>
</organism>
<name>A0A0X1T7T0_PSEAA</name>
<keyword evidence="2" id="KW-1185">Reference proteome</keyword>
<sequence>MNSAKKDTLSTVKSCLLYAKALTEEEREMIELTLAYIQYKSHEKAKYTLTQDIWGTPKGVLSYGYYNIINNEIYNLSWCKIEAAQVDLINKTYKSKTNIMNAVASEACDAFLDNDDPLATEFKNFIKEQPKNYAPDAFRLTDTFWKKRIEKGNNEGIHTDISNAIKYTDGSIRIAYIMMYLSTEIKSFDFLFVEYNHTKTNVILNGFSLKLDLEEWREVKSKIKKELGPKDDSFAGVDFSL</sequence>
<evidence type="ECO:0000313" key="1">
    <source>
        <dbReference type="EMBL" id="AMB88166.1"/>
    </source>
</evidence>
<evidence type="ECO:0000313" key="2">
    <source>
        <dbReference type="Proteomes" id="UP000063229"/>
    </source>
</evidence>
<dbReference type="AlphaFoldDB" id="A0A0X1T7T0"/>
<dbReference type="EMBL" id="CP014135">
    <property type="protein sequence ID" value="AMB88166.1"/>
    <property type="molecule type" value="Genomic_DNA"/>
</dbReference>
<protein>
    <submittedName>
        <fullName evidence="1">Uncharacterized protein</fullName>
    </submittedName>
</protein>
<accession>A0A0X1T7T0</accession>